<dbReference type="InterPro" id="IPR051704">
    <property type="entry name" value="FAD_aromatic-hydroxylase"/>
</dbReference>
<dbReference type="Gene3D" id="3.50.50.60">
    <property type="entry name" value="FAD/NAD(P)-binding domain"/>
    <property type="match status" value="1"/>
</dbReference>
<dbReference type="AlphaFoldDB" id="A0A845ACZ6"/>
<reference evidence="2 3" key="1">
    <citation type="submission" date="2019-12" db="EMBL/GenBank/DDBJ databases">
        <title>Genomic-based taxomic classification of the family Erythrobacteraceae.</title>
        <authorList>
            <person name="Xu L."/>
        </authorList>
    </citation>
    <scope>NUCLEOTIDE SEQUENCE [LARGE SCALE GENOMIC DNA]</scope>
    <source>
        <strain evidence="2 3">KEMB 9005-328</strain>
    </source>
</reference>
<dbReference type="InterPro" id="IPR002938">
    <property type="entry name" value="FAD-bd"/>
</dbReference>
<dbReference type="PANTHER" id="PTHR46865:SF8">
    <property type="entry name" value="POSSIBLE OXIDOREDUCTASE"/>
    <property type="match status" value="1"/>
</dbReference>
<keyword evidence="3" id="KW-1185">Reference proteome</keyword>
<dbReference type="Proteomes" id="UP000439780">
    <property type="component" value="Unassembled WGS sequence"/>
</dbReference>
<dbReference type="OrthoDB" id="5499180at2"/>
<dbReference type="SUPFAM" id="SSF51905">
    <property type="entry name" value="FAD/NAD(P)-binding domain"/>
    <property type="match status" value="1"/>
</dbReference>
<evidence type="ECO:0000313" key="3">
    <source>
        <dbReference type="Proteomes" id="UP000439780"/>
    </source>
</evidence>
<dbReference type="NCBIfam" id="NF005761">
    <property type="entry name" value="PRK07588.1"/>
    <property type="match status" value="1"/>
</dbReference>
<gene>
    <name evidence="2" type="ORF">GRI58_04750</name>
</gene>
<dbReference type="InterPro" id="IPR036188">
    <property type="entry name" value="FAD/NAD-bd_sf"/>
</dbReference>
<evidence type="ECO:0000313" key="2">
    <source>
        <dbReference type="EMBL" id="MXP28130.1"/>
    </source>
</evidence>
<proteinExistence type="predicted"/>
<accession>A0A845ACZ6</accession>
<organism evidence="2 3">
    <name type="scientific">Qipengyuania algicida</name>
    <dbReference type="NCBI Taxonomy" id="1836209"/>
    <lineage>
        <taxon>Bacteria</taxon>
        <taxon>Pseudomonadati</taxon>
        <taxon>Pseudomonadota</taxon>
        <taxon>Alphaproteobacteria</taxon>
        <taxon>Sphingomonadales</taxon>
        <taxon>Erythrobacteraceae</taxon>
        <taxon>Qipengyuania</taxon>
    </lineage>
</organism>
<dbReference type="Gene3D" id="3.30.9.10">
    <property type="entry name" value="D-Amino Acid Oxidase, subunit A, domain 2"/>
    <property type="match status" value="1"/>
</dbReference>
<name>A0A845ACZ6_9SPHN</name>
<comment type="caution">
    <text evidence="2">The sequence shown here is derived from an EMBL/GenBank/DDBJ whole genome shotgun (WGS) entry which is preliminary data.</text>
</comment>
<protein>
    <submittedName>
        <fullName evidence="2">FAD-binding domain</fullName>
    </submittedName>
</protein>
<dbReference type="PRINTS" id="PR00420">
    <property type="entry name" value="RNGMNOXGNASE"/>
</dbReference>
<dbReference type="PANTHER" id="PTHR46865">
    <property type="entry name" value="OXIDOREDUCTASE-RELATED"/>
    <property type="match status" value="1"/>
</dbReference>
<sequence>MRVAINGCGIAGPTLAWWLRKYGHEPVLFERAEGFRDGGYIIDFWGSGYRVAGKMGLIPRLREDGYIIERLESHTLRGMRTAAIDASVFVEIAGGDYLSIARSDLAAAILDACHGIETRFGTTVTGYEESGEGVSVALSDGSHEEFDLLVGADGLHSAVRSMAFGPQEQFERPLGLHVAAATLKGYRPRDELAYVQFTRPNRQISRASLKDDTTMVLFVFADSLIEREPQNDDDARTTLRRIFGGTGWECDAILAALEDSGPLYFDKLGQIYMPHWAKGRVALLGDAAACLTLLAGEGTGLAMTEAYVLAGELHNANGDHARAFAAYEQRLQAYLAKKQASALRLKGFFAPKSWWGVGLREAATLLAAVPFLSRPILGAGMTDDFTLPDY</sequence>
<dbReference type="RefSeq" id="WP_160752441.1">
    <property type="nucleotide sequence ID" value="NZ_WTYA01000003.1"/>
</dbReference>
<evidence type="ECO:0000259" key="1">
    <source>
        <dbReference type="Pfam" id="PF01494"/>
    </source>
</evidence>
<dbReference type="GO" id="GO:0071949">
    <property type="term" value="F:FAD binding"/>
    <property type="evidence" value="ECO:0007669"/>
    <property type="project" value="InterPro"/>
</dbReference>
<dbReference type="EMBL" id="WTYA01000003">
    <property type="protein sequence ID" value="MXP28130.1"/>
    <property type="molecule type" value="Genomic_DNA"/>
</dbReference>
<feature type="domain" description="FAD-binding" evidence="1">
    <location>
        <begin position="2"/>
        <end position="322"/>
    </location>
</feature>
<dbReference type="Pfam" id="PF01494">
    <property type="entry name" value="FAD_binding_3"/>
    <property type="match status" value="1"/>
</dbReference>